<dbReference type="SUPFAM" id="SSF53795">
    <property type="entry name" value="PEP carboxykinase-like"/>
    <property type="match status" value="1"/>
</dbReference>
<organism evidence="1 2">
    <name type="scientific">Modestobacter italicus (strain DSM 44449 / CECT 9708 / BC 501)</name>
    <dbReference type="NCBI Taxonomy" id="2732864"/>
    <lineage>
        <taxon>Bacteria</taxon>
        <taxon>Bacillati</taxon>
        <taxon>Actinomycetota</taxon>
        <taxon>Actinomycetes</taxon>
        <taxon>Geodermatophilales</taxon>
        <taxon>Geodermatophilaceae</taxon>
        <taxon>Modestobacter</taxon>
    </lineage>
</organism>
<protein>
    <recommendedName>
        <fullName evidence="3">Hpr(Ser) kinase/phosphatase</fullName>
    </recommendedName>
</protein>
<dbReference type="OMA" id="CGREALH"/>
<gene>
    <name evidence="1" type="ordered locus">MODMU_0465</name>
</gene>
<dbReference type="EMBL" id="FO203431">
    <property type="protein sequence ID" value="CCH85923.1"/>
    <property type="molecule type" value="Genomic_DNA"/>
</dbReference>
<evidence type="ECO:0000313" key="1">
    <source>
        <dbReference type="EMBL" id="CCH85923.1"/>
    </source>
</evidence>
<dbReference type="AlphaFoldDB" id="I4ERB0"/>
<evidence type="ECO:0000313" key="2">
    <source>
        <dbReference type="Proteomes" id="UP000006461"/>
    </source>
</evidence>
<accession>I4ERB0</accession>
<evidence type="ECO:0008006" key="3">
    <source>
        <dbReference type="Google" id="ProtNLM"/>
    </source>
</evidence>
<proteinExistence type="predicted"/>
<sequence>MEVLVSTGCYGLEVRGLPGAAHLLRQVRPQDPPIEVSRRVGPSDVERNELSDSTARYRLGSGAGSAVLDRASMTAAFTLDTGHPDGSVVHPFLALASTVFARWCGREALHAGAVEIAGRAWGLLGVREAGKSSLVAQAHLLGLPVVTDDVLVVDDGTALPGPGLVDLRAGAAAHLGLGEALGVVGRRERWRVPVPATGPVPLAGWVLPSWGATAISSIPVRERLGVLRENIALGVPPTDPAHFFELGTLPMVRFSRPRDWTQLAASTGLLLEHLRSLGS</sequence>
<dbReference type="Gene3D" id="3.40.50.300">
    <property type="entry name" value="P-loop containing nucleotide triphosphate hydrolases"/>
    <property type="match status" value="1"/>
</dbReference>
<dbReference type="KEGG" id="mmar:MODMU_0465"/>
<name>I4ERB0_MODI5</name>
<reference evidence="1 2" key="1">
    <citation type="journal article" date="2012" name="J. Bacteriol.">
        <title>Genome Sequence of Radiation-Resistant Modestobacter marinus Strain BC501, a Representative Actinobacterium That Thrives on Calcareous Stone Surfaces.</title>
        <authorList>
            <person name="Normand P."/>
            <person name="Gury J."/>
            <person name="Pujic P."/>
            <person name="Chouaia B."/>
            <person name="Crotti E."/>
            <person name="Brusetti L."/>
            <person name="Daffonchio D."/>
            <person name="Vacherie B."/>
            <person name="Barbe V."/>
            <person name="Medigue C."/>
            <person name="Calteau A."/>
            <person name="Ghodhbane-Gtari F."/>
            <person name="Essoussi I."/>
            <person name="Nouioui I."/>
            <person name="Abbassi-Ghozzi I."/>
            <person name="Gtari M."/>
        </authorList>
    </citation>
    <scope>NUCLEOTIDE SEQUENCE [LARGE SCALE GENOMIC DNA]</scope>
    <source>
        <strain evidence="2">BC 501</strain>
    </source>
</reference>
<dbReference type="Proteomes" id="UP000006461">
    <property type="component" value="Chromosome"/>
</dbReference>
<keyword evidence="2" id="KW-1185">Reference proteome</keyword>
<dbReference type="HOGENOM" id="CLU_996830_0_0_11"/>
<dbReference type="OrthoDB" id="3337592at2"/>
<dbReference type="InterPro" id="IPR027417">
    <property type="entry name" value="P-loop_NTPase"/>
</dbReference>